<name>A0A8H3WEH9_9PEZI</name>
<dbReference type="OrthoDB" id="4841254at2759"/>
<protein>
    <submittedName>
        <fullName evidence="2">Uncharacterized protein</fullName>
    </submittedName>
</protein>
<evidence type="ECO:0000313" key="3">
    <source>
        <dbReference type="Proteomes" id="UP000434172"/>
    </source>
</evidence>
<dbReference type="InterPro" id="IPR013517">
    <property type="entry name" value="FG-GAP"/>
</dbReference>
<gene>
    <name evidence="2" type="ORF">GQ607_008321</name>
</gene>
<accession>A0A8H3WEH9</accession>
<dbReference type="InterPro" id="IPR028994">
    <property type="entry name" value="Integrin_alpha_N"/>
</dbReference>
<reference evidence="2 3" key="1">
    <citation type="submission" date="2019-12" db="EMBL/GenBank/DDBJ databases">
        <title>A genome sequence resource for the geographically widespread anthracnose pathogen Colletotrichum asianum.</title>
        <authorList>
            <person name="Meng Y."/>
        </authorList>
    </citation>
    <scope>NUCLEOTIDE SEQUENCE [LARGE SCALE GENOMIC DNA]</scope>
    <source>
        <strain evidence="2 3">ICMP 18580</strain>
    </source>
</reference>
<evidence type="ECO:0000256" key="1">
    <source>
        <dbReference type="ARBA" id="ARBA00022729"/>
    </source>
</evidence>
<organism evidence="2 3">
    <name type="scientific">Colletotrichum asianum</name>
    <dbReference type="NCBI Taxonomy" id="702518"/>
    <lineage>
        <taxon>Eukaryota</taxon>
        <taxon>Fungi</taxon>
        <taxon>Dikarya</taxon>
        <taxon>Ascomycota</taxon>
        <taxon>Pezizomycotina</taxon>
        <taxon>Sordariomycetes</taxon>
        <taxon>Hypocreomycetidae</taxon>
        <taxon>Glomerellales</taxon>
        <taxon>Glomerellaceae</taxon>
        <taxon>Colletotrichum</taxon>
        <taxon>Colletotrichum gloeosporioides species complex</taxon>
    </lineage>
</organism>
<dbReference type="AlphaFoldDB" id="A0A8H3WEH9"/>
<keyword evidence="1" id="KW-0732">Signal</keyword>
<sequence>MKVAVRFADLAGNNRADYLCIASDGIVSGYLQQGSGVFVDVGQIKSAIGTDQANLRWADVDGDEKNDMLWSEKFSGDTWVQRRPQFPGHRWWLFFFWRVQEKKAYYGLAAWSCIYHADLDGNDHAVEHYILESFNNKVRTSLNTSCGLTYWTGDDGPITNPDLMKMTTQVTGGGSGGDHTPYVPNPKDDKPLPTYRPLVWTTIRITILLQFVQDSLARYDEIMASSYEKYFKIYTDYLVSNSWSALRSFLLKRGDEYFTCKTTEETTCCNVCKAEGVSCQWCGDPCDVQGPYDRIRRYTNTTQPFEGFNTDDVTKPKTILNKALGDAKPLIDQLSAPLFEIQAMSLEADPEDIVDSVSMSILLIRDSVAFLENVVEMGKQLEEADKRSFILNLLSPIFLVVSMGGSTLTSAGLTSLGRAFVAIGEGAGIGLEIYDMVQTPSATPLDLFGILFSVKGI</sequence>
<dbReference type="Pfam" id="PF13517">
    <property type="entry name" value="FG-GAP_3"/>
    <property type="match status" value="1"/>
</dbReference>
<dbReference type="SUPFAM" id="SSF69318">
    <property type="entry name" value="Integrin alpha N-terminal domain"/>
    <property type="match status" value="1"/>
</dbReference>
<evidence type="ECO:0000313" key="2">
    <source>
        <dbReference type="EMBL" id="KAF0324372.1"/>
    </source>
</evidence>
<dbReference type="Proteomes" id="UP000434172">
    <property type="component" value="Unassembled WGS sequence"/>
</dbReference>
<comment type="caution">
    <text evidence="2">The sequence shown here is derived from an EMBL/GenBank/DDBJ whole genome shotgun (WGS) entry which is preliminary data.</text>
</comment>
<proteinExistence type="predicted"/>
<dbReference type="EMBL" id="WOWK01000044">
    <property type="protein sequence ID" value="KAF0324372.1"/>
    <property type="molecule type" value="Genomic_DNA"/>
</dbReference>
<keyword evidence="3" id="KW-1185">Reference proteome</keyword>